<dbReference type="GO" id="GO:0005829">
    <property type="term" value="C:cytosol"/>
    <property type="evidence" value="ECO:0007669"/>
    <property type="project" value="TreeGrafter"/>
</dbReference>
<dbReference type="RefSeq" id="WP_086157967.1">
    <property type="nucleotide sequence ID" value="NZ_CP021121.1"/>
</dbReference>
<comment type="pathway">
    <text evidence="1">Amino-acid biosynthesis; L-asparagine biosynthesis; L-asparagine from L-aspartate (L-Gln route): step 1/1.</text>
</comment>
<dbReference type="EC" id="6.3.5.4" evidence="3"/>
<dbReference type="InterPro" id="IPR033738">
    <property type="entry name" value="AsnB_N"/>
</dbReference>
<organism evidence="13 14">
    <name type="scientific">Streptomyces marincola</name>
    <dbReference type="NCBI Taxonomy" id="2878388"/>
    <lineage>
        <taxon>Bacteria</taxon>
        <taxon>Bacillati</taxon>
        <taxon>Actinomycetota</taxon>
        <taxon>Actinomycetes</taxon>
        <taxon>Kitasatosporales</taxon>
        <taxon>Streptomycetaceae</taxon>
        <taxon>Streptomyces</taxon>
    </lineage>
</organism>
<dbReference type="AlphaFoldDB" id="A0A1W7CUU3"/>
<feature type="binding site" evidence="10">
    <location>
        <position position="265"/>
    </location>
    <ligand>
        <name>ATP</name>
        <dbReference type="ChEBI" id="CHEBI:30616"/>
    </ligand>
</feature>
<gene>
    <name evidence="13" type="ORF">CAG99_05970</name>
</gene>
<dbReference type="InterPro" id="IPR001962">
    <property type="entry name" value="Asn_synthase"/>
</dbReference>
<keyword evidence="9" id="KW-0028">Amino-acid biosynthesis</keyword>
<feature type="active site" description="For GATase activity" evidence="9">
    <location>
        <position position="2"/>
    </location>
</feature>
<feature type="binding site" evidence="10">
    <location>
        <position position="296"/>
    </location>
    <ligand>
        <name>ATP</name>
        <dbReference type="ChEBI" id="CHEBI:30616"/>
    </ligand>
</feature>
<evidence type="ECO:0000313" key="13">
    <source>
        <dbReference type="EMBL" id="ARQ68459.1"/>
    </source>
</evidence>
<keyword evidence="14" id="KW-1185">Reference proteome</keyword>
<dbReference type="OrthoDB" id="9763290at2"/>
<dbReference type="PROSITE" id="PS51278">
    <property type="entry name" value="GATASE_TYPE_2"/>
    <property type="match status" value="1"/>
</dbReference>
<proteinExistence type="inferred from homology"/>
<sequence>MCGIAGWVDFGRDLTKEGATAEAMTATMACRGPDDDGIWTAPHAMLGHRRLAVIDIEGGRQPMVSPETGPDGDPLVVLSYSGEVYNFREIREELILSGHRFRSRSDTEVVLRAYLEWGSAFVDRFNGMYAFALWDTRSEELLLVRDRLGIKPLFYQPIDGGVLFGSEPKAILANPLGSAALDLDGLRDALALARVPGRTPLKNLYEVCPGHIVRVGRAGIRDEEYWALTTTPHTDGTEKTVATVRDILEDAVTRQMISDVPLCSLLSGGLDSSALTALAQRALDADDGGRVRTFSVNFAGLADNFEPEPFRDAPDAPFVTELVGHVGTDHQEILLDTAHLVEPSVRDAVLRAWDLPYGIGDHDPSLYLLFKAVRGTSTVALSGESADEVFGGYLWFHDQVASTAHTYPWHAINKVPVSDQATAFLDPGLAKELSLAEYVADQYATAAAEVTHLPGDSETERRMRLASYLNITRFLRMMLDRKDRMSMATGLEVRVPFCDHRLVEYVYNTPWALKTFDGREKSLLRHATKDLLPRSIAERRKAPYPSTQDLGYDRAINAEMRAMLDDPAAPVRPLINPDAVRTFLAAPLDTPYSMMQRSVFTETPVRLNAWLRLHDVSLGDLPL</sequence>
<accession>A0A1W7CUU3</accession>
<dbReference type="SUPFAM" id="SSF56235">
    <property type="entry name" value="N-terminal nucleophile aminohydrolases (Ntn hydrolases)"/>
    <property type="match status" value="1"/>
</dbReference>
<dbReference type="Pfam" id="PF00733">
    <property type="entry name" value="Asn_synthase"/>
    <property type="match status" value="1"/>
</dbReference>
<dbReference type="EMBL" id="CP021121">
    <property type="protein sequence ID" value="ARQ68459.1"/>
    <property type="molecule type" value="Genomic_DNA"/>
</dbReference>
<dbReference type="NCBIfam" id="TIGR01536">
    <property type="entry name" value="asn_synth_AEB"/>
    <property type="match status" value="1"/>
</dbReference>
<comment type="similarity">
    <text evidence="2">Belongs to the asparagine synthetase family.</text>
</comment>
<protein>
    <recommendedName>
        <fullName evidence="3">asparagine synthase (glutamine-hydrolyzing)</fullName>
        <ecNumber evidence="3">6.3.5.4</ecNumber>
    </recommendedName>
</protein>
<reference evidence="13 14" key="1">
    <citation type="submission" date="2017-05" db="EMBL/GenBank/DDBJ databases">
        <title>Complete genome sequence of Streptomyces sp. SCSIO 03032 revealed the diverse biosynthetic pathways for its bioactive secondary metabolites.</title>
        <authorList>
            <person name="Ma L."/>
            <person name="Zhu Y."/>
            <person name="Zhang W."/>
            <person name="Zhang G."/>
            <person name="Tian X."/>
            <person name="Zhang S."/>
            <person name="Zhang C."/>
        </authorList>
    </citation>
    <scope>NUCLEOTIDE SEQUENCE [LARGE SCALE GENOMIC DNA]</scope>
    <source>
        <strain evidence="13 14">SCSIO 03032</strain>
    </source>
</reference>
<dbReference type="Proteomes" id="UP000194218">
    <property type="component" value="Chromosome"/>
</dbReference>
<dbReference type="Pfam" id="PF13537">
    <property type="entry name" value="GATase_7"/>
    <property type="match status" value="1"/>
</dbReference>
<evidence type="ECO:0000256" key="10">
    <source>
        <dbReference type="PIRSR" id="PIRSR001589-2"/>
    </source>
</evidence>
<feature type="domain" description="Glutamine amidotransferase type-2" evidence="12">
    <location>
        <begin position="2"/>
        <end position="218"/>
    </location>
</feature>
<evidence type="ECO:0000256" key="5">
    <source>
        <dbReference type="ARBA" id="ARBA00022840"/>
    </source>
</evidence>
<dbReference type="InterPro" id="IPR029055">
    <property type="entry name" value="Ntn_hydrolases_N"/>
</dbReference>
<dbReference type="InterPro" id="IPR017932">
    <property type="entry name" value="GATase_2_dom"/>
</dbReference>
<dbReference type="PANTHER" id="PTHR43284">
    <property type="entry name" value="ASPARAGINE SYNTHETASE (GLUTAMINE-HYDROLYZING)"/>
    <property type="match status" value="1"/>
</dbReference>
<feature type="binding site" evidence="10">
    <location>
        <begin position="382"/>
        <end position="383"/>
    </location>
    <ligand>
        <name>ATP</name>
        <dbReference type="ChEBI" id="CHEBI:30616"/>
    </ligand>
</feature>
<dbReference type="Gene3D" id="3.40.50.620">
    <property type="entry name" value="HUPs"/>
    <property type="match status" value="1"/>
</dbReference>
<dbReference type="Gene3D" id="3.60.20.10">
    <property type="entry name" value="Glutamine Phosphoribosylpyrophosphate, subunit 1, domain 1"/>
    <property type="match status" value="1"/>
</dbReference>
<evidence type="ECO:0000256" key="3">
    <source>
        <dbReference type="ARBA" id="ARBA00012737"/>
    </source>
</evidence>
<dbReference type="SUPFAM" id="SSF52402">
    <property type="entry name" value="Adenine nucleotide alpha hydrolases-like"/>
    <property type="match status" value="1"/>
</dbReference>
<dbReference type="PIRSF" id="PIRSF001589">
    <property type="entry name" value="Asn_synthetase_glu-h"/>
    <property type="match status" value="1"/>
</dbReference>
<dbReference type="GO" id="GO:0006529">
    <property type="term" value="P:asparagine biosynthetic process"/>
    <property type="evidence" value="ECO:0007669"/>
    <property type="project" value="UniProtKB-KW"/>
</dbReference>
<dbReference type="InterPro" id="IPR014729">
    <property type="entry name" value="Rossmann-like_a/b/a_fold"/>
</dbReference>
<evidence type="ECO:0000256" key="2">
    <source>
        <dbReference type="ARBA" id="ARBA00005752"/>
    </source>
</evidence>
<evidence type="ECO:0000256" key="9">
    <source>
        <dbReference type="PIRSR" id="PIRSR001589-1"/>
    </source>
</evidence>
<evidence type="ECO:0000256" key="11">
    <source>
        <dbReference type="PIRSR" id="PIRSR001589-3"/>
    </source>
</evidence>
<evidence type="ECO:0000256" key="7">
    <source>
        <dbReference type="ARBA" id="ARBA00022962"/>
    </source>
</evidence>
<keyword evidence="6 9" id="KW-0061">Asparagine biosynthesis</keyword>
<keyword evidence="5 10" id="KW-0067">ATP-binding</keyword>
<feature type="site" description="Important for beta-aspartyl-AMP intermediate formation" evidence="11">
    <location>
        <position position="384"/>
    </location>
</feature>
<name>A0A1W7CUU3_9ACTN</name>
<feature type="binding site" evidence="10">
    <location>
        <position position="106"/>
    </location>
    <ligand>
        <name>L-glutamine</name>
        <dbReference type="ChEBI" id="CHEBI:58359"/>
    </ligand>
</feature>
<dbReference type="KEGG" id="smao:CAG99_05970"/>
<dbReference type="CDD" id="cd00712">
    <property type="entry name" value="AsnB"/>
    <property type="match status" value="1"/>
</dbReference>
<dbReference type="InterPro" id="IPR006426">
    <property type="entry name" value="Asn_synth_AEB"/>
</dbReference>
<keyword evidence="7 9" id="KW-0315">Glutamine amidotransferase</keyword>
<dbReference type="PANTHER" id="PTHR43284:SF1">
    <property type="entry name" value="ASPARAGINE SYNTHETASE"/>
    <property type="match status" value="1"/>
</dbReference>
<dbReference type="GO" id="GO:0004066">
    <property type="term" value="F:asparagine synthase (glutamine-hydrolyzing) activity"/>
    <property type="evidence" value="ECO:0007669"/>
    <property type="project" value="UniProtKB-EC"/>
</dbReference>
<evidence type="ECO:0000256" key="8">
    <source>
        <dbReference type="ARBA" id="ARBA00048741"/>
    </source>
</evidence>
<dbReference type="CDD" id="cd01991">
    <property type="entry name" value="Asn_synthase_B_C"/>
    <property type="match status" value="1"/>
</dbReference>
<evidence type="ECO:0000256" key="1">
    <source>
        <dbReference type="ARBA" id="ARBA00005187"/>
    </source>
</evidence>
<dbReference type="InterPro" id="IPR051786">
    <property type="entry name" value="ASN_synthetase/amidase"/>
</dbReference>
<dbReference type="GO" id="GO:0005524">
    <property type="term" value="F:ATP binding"/>
    <property type="evidence" value="ECO:0007669"/>
    <property type="project" value="UniProtKB-KW"/>
</dbReference>
<keyword evidence="4 10" id="KW-0547">Nucleotide-binding</keyword>
<comment type="catalytic activity">
    <reaction evidence="8">
        <text>L-aspartate + L-glutamine + ATP + H2O = L-asparagine + L-glutamate + AMP + diphosphate + H(+)</text>
        <dbReference type="Rhea" id="RHEA:12228"/>
        <dbReference type="ChEBI" id="CHEBI:15377"/>
        <dbReference type="ChEBI" id="CHEBI:15378"/>
        <dbReference type="ChEBI" id="CHEBI:29985"/>
        <dbReference type="ChEBI" id="CHEBI:29991"/>
        <dbReference type="ChEBI" id="CHEBI:30616"/>
        <dbReference type="ChEBI" id="CHEBI:33019"/>
        <dbReference type="ChEBI" id="CHEBI:58048"/>
        <dbReference type="ChEBI" id="CHEBI:58359"/>
        <dbReference type="ChEBI" id="CHEBI:456215"/>
        <dbReference type="EC" id="6.3.5.4"/>
    </reaction>
</comment>
<evidence type="ECO:0000256" key="4">
    <source>
        <dbReference type="ARBA" id="ARBA00022741"/>
    </source>
</evidence>
<evidence type="ECO:0000259" key="12">
    <source>
        <dbReference type="PROSITE" id="PS51278"/>
    </source>
</evidence>
<evidence type="ECO:0000256" key="6">
    <source>
        <dbReference type="ARBA" id="ARBA00022888"/>
    </source>
</evidence>
<evidence type="ECO:0000313" key="14">
    <source>
        <dbReference type="Proteomes" id="UP000194218"/>
    </source>
</evidence>